<keyword evidence="6" id="KW-1185">Reference proteome</keyword>
<dbReference type="CDD" id="cd02440">
    <property type="entry name" value="AdoMet_MTases"/>
    <property type="match status" value="1"/>
</dbReference>
<organism evidence="5 6">
    <name type="scientific">Parasphingopyxis lamellibrachiae</name>
    <dbReference type="NCBI Taxonomy" id="680125"/>
    <lineage>
        <taxon>Bacteria</taxon>
        <taxon>Pseudomonadati</taxon>
        <taxon>Pseudomonadota</taxon>
        <taxon>Alphaproteobacteria</taxon>
        <taxon>Sphingomonadales</taxon>
        <taxon>Sphingomonadaceae</taxon>
        <taxon>Parasphingopyxis</taxon>
    </lineage>
</organism>
<dbReference type="SUPFAM" id="SSF53335">
    <property type="entry name" value="S-adenosyl-L-methionine-dependent methyltransferases"/>
    <property type="match status" value="1"/>
</dbReference>
<dbReference type="Proteomes" id="UP000256310">
    <property type="component" value="Unassembled WGS sequence"/>
</dbReference>
<comment type="caution">
    <text evidence="5">The sequence shown here is derived from an EMBL/GenBank/DDBJ whole genome shotgun (WGS) entry which is preliminary data.</text>
</comment>
<evidence type="ECO:0000313" key="6">
    <source>
        <dbReference type="Proteomes" id="UP000256310"/>
    </source>
</evidence>
<dbReference type="PANTHER" id="PTHR43464">
    <property type="entry name" value="METHYLTRANSFERASE"/>
    <property type="match status" value="1"/>
</dbReference>
<feature type="domain" description="Methyltransferase type 11" evidence="4">
    <location>
        <begin position="55"/>
        <end position="151"/>
    </location>
</feature>
<dbReference type="Pfam" id="PF08241">
    <property type="entry name" value="Methyltransf_11"/>
    <property type="match status" value="1"/>
</dbReference>
<accession>A0A3D9FHH1</accession>
<reference evidence="5 6" key="1">
    <citation type="submission" date="2018-07" db="EMBL/GenBank/DDBJ databases">
        <title>Genomic Encyclopedia of Type Strains, Phase IV (KMG-IV): sequencing the most valuable type-strain genomes for metagenomic binning, comparative biology and taxonomic classification.</title>
        <authorList>
            <person name="Goeker M."/>
        </authorList>
    </citation>
    <scope>NUCLEOTIDE SEQUENCE [LARGE SCALE GENOMIC DNA]</scope>
    <source>
        <strain evidence="5 6">DSM 26725</strain>
    </source>
</reference>
<dbReference type="EMBL" id="QRDP01000004">
    <property type="protein sequence ID" value="RED17235.1"/>
    <property type="molecule type" value="Genomic_DNA"/>
</dbReference>
<dbReference type="GO" id="GO:0008757">
    <property type="term" value="F:S-adenosylmethionine-dependent methyltransferase activity"/>
    <property type="evidence" value="ECO:0007669"/>
    <property type="project" value="InterPro"/>
</dbReference>
<dbReference type="Gene3D" id="3.40.50.150">
    <property type="entry name" value="Vaccinia Virus protein VP39"/>
    <property type="match status" value="1"/>
</dbReference>
<evidence type="ECO:0000256" key="2">
    <source>
        <dbReference type="ARBA" id="ARBA00022679"/>
    </source>
</evidence>
<name>A0A3D9FHH1_9SPHN</name>
<keyword evidence="2 5" id="KW-0808">Transferase</keyword>
<keyword evidence="1 5" id="KW-0489">Methyltransferase</keyword>
<dbReference type="GO" id="GO:0032259">
    <property type="term" value="P:methylation"/>
    <property type="evidence" value="ECO:0007669"/>
    <property type="project" value="UniProtKB-KW"/>
</dbReference>
<evidence type="ECO:0000313" key="5">
    <source>
        <dbReference type="EMBL" id="RED17235.1"/>
    </source>
</evidence>
<dbReference type="PANTHER" id="PTHR43464:SF19">
    <property type="entry name" value="UBIQUINONE BIOSYNTHESIS O-METHYLTRANSFERASE, MITOCHONDRIAL"/>
    <property type="match status" value="1"/>
</dbReference>
<dbReference type="InterPro" id="IPR013216">
    <property type="entry name" value="Methyltransf_11"/>
</dbReference>
<dbReference type="AlphaFoldDB" id="A0A3D9FHH1"/>
<keyword evidence="3" id="KW-0949">S-adenosyl-L-methionine</keyword>
<gene>
    <name evidence="5" type="ORF">DFR46_2274</name>
</gene>
<evidence type="ECO:0000259" key="4">
    <source>
        <dbReference type="Pfam" id="PF08241"/>
    </source>
</evidence>
<proteinExistence type="predicted"/>
<evidence type="ECO:0000256" key="3">
    <source>
        <dbReference type="ARBA" id="ARBA00022691"/>
    </source>
</evidence>
<dbReference type="RefSeq" id="WP_211306421.1">
    <property type="nucleotide sequence ID" value="NZ_QRDP01000004.1"/>
</dbReference>
<evidence type="ECO:0000256" key="1">
    <source>
        <dbReference type="ARBA" id="ARBA00022603"/>
    </source>
</evidence>
<sequence length="291" mass="31181">MQDAQSTQTDGGIDWNGAVGQTWVDQQVLLDRIFEPIEKKLTEEVAAHGPERLFDIGCGGGATTLALARRLGPGARCTGVDISAPLIAAARERAGREGLDTKFLCANAQDHHFSGNDADAIVSRFGIMFFADPVAAFLNLRRAMRPGGRLTLIAWRSPDQNPFMTEAVQAAAPLIDLPAFRPNKSGQFGFAEAPYVRGILDATGWTAPHLEPVDFYCAFPAAQLDTYVSEMGPLGAALKGAGKDEREKMLAAVRPAFDRYIVGETVNFTAACWVITARAPSASGGREEIAT</sequence>
<dbReference type="InterPro" id="IPR029063">
    <property type="entry name" value="SAM-dependent_MTases_sf"/>
</dbReference>
<protein>
    <submittedName>
        <fullName evidence="5">Methyltransferase family protein</fullName>
    </submittedName>
</protein>